<accession>A0A2H5Y456</accession>
<dbReference type="PROSITE" id="PS51257">
    <property type="entry name" value="PROKAR_LIPOPROTEIN"/>
    <property type="match status" value="1"/>
</dbReference>
<evidence type="ECO:0000313" key="1">
    <source>
        <dbReference type="EMBL" id="GBD08231.1"/>
    </source>
</evidence>
<evidence type="ECO:0008006" key="3">
    <source>
        <dbReference type="Google" id="ProtNLM"/>
    </source>
</evidence>
<comment type="caution">
    <text evidence="1">The sequence shown here is derived from an EMBL/GenBank/DDBJ whole genome shotgun (WGS) entry which is preliminary data.</text>
</comment>
<gene>
    <name evidence="1" type="ORF">HRbin22_00464</name>
</gene>
<protein>
    <recommendedName>
        <fullName evidence="3">Lipoprotein</fullName>
    </recommendedName>
</protein>
<reference evidence="2" key="1">
    <citation type="submission" date="2017-09" db="EMBL/GenBank/DDBJ databases">
        <title>Metaegenomics of thermophilic ammonia-oxidizing enrichment culture.</title>
        <authorList>
            <person name="Kato S."/>
            <person name="Suzuki K."/>
        </authorList>
    </citation>
    <scope>NUCLEOTIDE SEQUENCE [LARGE SCALE GENOMIC DNA]</scope>
</reference>
<proteinExistence type="predicted"/>
<dbReference type="Proteomes" id="UP000236642">
    <property type="component" value="Unassembled WGS sequence"/>
</dbReference>
<name>A0A2H5Y456_9CHLR</name>
<dbReference type="EMBL" id="BEHY01000006">
    <property type="protein sequence ID" value="GBD08231.1"/>
    <property type="molecule type" value="Genomic_DNA"/>
</dbReference>
<organism evidence="1 2">
    <name type="scientific">Candidatus Thermoflexus japonica</name>
    <dbReference type="NCBI Taxonomy" id="2035417"/>
    <lineage>
        <taxon>Bacteria</taxon>
        <taxon>Bacillati</taxon>
        <taxon>Chloroflexota</taxon>
        <taxon>Thermoflexia</taxon>
        <taxon>Thermoflexales</taxon>
        <taxon>Thermoflexaceae</taxon>
        <taxon>Thermoflexus</taxon>
    </lineage>
</organism>
<evidence type="ECO:0000313" key="2">
    <source>
        <dbReference type="Proteomes" id="UP000236642"/>
    </source>
</evidence>
<dbReference type="AlphaFoldDB" id="A0A2H5Y456"/>
<sequence>MNRWWKFWIVGLGLLGIGLGACAPARPEVSPLEGFSPLPAPPLPIPTQTPARSGGPAVEFSLKEMIEQARQDLAARLGVPAAEIQVVEARAVTWPDSSLGCPEPGRMYLQVLTPGYRIVLEVRGQRYAYHAGRQGPPFLCPSGRAREPVGED</sequence>